<dbReference type="InterPro" id="IPR050902">
    <property type="entry name" value="ABC_Transporter_SBP"/>
</dbReference>
<feature type="chain" id="PRO_5020451144" evidence="1">
    <location>
        <begin position="31"/>
        <end position="383"/>
    </location>
</feature>
<dbReference type="OrthoDB" id="9775594at2"/>
<proteinExistence type="predicted"/>
<comment type="caution">
    <text evidence="3">The sequence shown here is derived from an EMBL/GenBank/DDBJ whole genome shotgun (WGS) entry which is preliminary data.</text>
</comment>
<dbReference type="Proteomes" id="UP000308430">
    <property type="component" value="Unassembled WGS sequence"/>
</dbReference>
<dbReference type="PANTHER" id="PTHR30535">
    <property type="entry name" value="VITAMIN B12-BINDING PROTEIN"/>
    <property type="match status" value="1"/>
</dbReference>
<sequence length="383" mass="40902">MGAGRFSVALRAGLIGLLSALSLGASPAAAEVAVTDQAGRRVVLAQPAQRIVLTDTTDFISLALIDDRPAQRLVAWNRWRLDADTLGALRAADPAFDDILQLSVDDPNNFPLERVIALQPDLVVLHPRFNAAEQLIRRLEAAGIGVAVLRLTPSFRTAEPLEGLQQLGVLIGRSEQAEAYVRFFQARLERIRERAATVRQRPTVLLEPHAGSAACCSSVGRGESIGDLVTHAGGRHIGEDVLPGMFGQLSLEYVLDQAPEVYIGVGGAYLAERGGLVLGVRTTPDAAQASLGRALARKGMSGVRAVEDGRAHGIWFPLTGGLSIVALEVVAKWVLPELYADIDPQATLDEINTRFLATPLRGTFWTNAPGQPAGFPAPARSTR</sequence>
<evidence type="ECO:0000256" key="1">
    <source>
        <dbReference type="SAM" id="SignalP"/>
    </source>
</evidence>
<evidence type="ECO:0000259" key="2">
    <source>
        <dbReference type="PROSITE" id="PS50983"/>
    </source>
</evidence>
<feature type="signal peptide" evidence="1">
    <location>
        <begin position="1"/>
        <end position="30"/>
    </location>
</feature>
<dbReference type="InterPro" id="IPR002491">
    <property type="entry name" value="ABC_transptr_periplasmic_BD"/>
</dbReference>
<keyword evidence="4" id="KW-1185">Reference proteome</keyword>
<keyword evidence="1" id="KW-0732">Signal</keyword>
<dbReference type="RefSeq" id="WP_136347631.1">
    <property type="nucleotide sequence ID" value="NZ_SSOC01000003.1"/>
</dbReference>
<dbReference type="SUPFAM" id="SSF53807">
    <property type="entry name" value="Helical backbone' metal receptor"/>
    <property type="match status" value="1"/>
</dbReference>
<gene>
    <name evidence="3" type="ORF">E6C76_07435</name>
</gene>
<organism evidence="3 4">
    <name type="scientific">Pseudothauera nasutitermitis</name>
    <dbReference type="NCBI Taxonomy" id="2565930"/>
    <lineage>
        <taxon>Bacteria</taxon>
        <taxon>Pseudomonadati</taxon>
        <taxon>Pseudomonadota</taxon>
        <taxon>Betaproteobacteria</taxon>
        <taxon>Rhodocyclales</taxon>
        <taxon>Zoogloeaceae</taxon>
        <taxon>Pseudothauera</taxon>
    </lineage>
</organism>
<dbReference type="PANTHER" id="PTHR30535:SF34">
    <property type="entry name" value="MOLYBDATE-BINDING PROTEIN MOLA"/>
    <property type="match status" value="1"/>
</dbReference>
<feature type="domain" description="Fe/B12 periplasmic-binding" evidence="2">
    <location>
        <begin position="50"/>
        <end position="342"/>
    </location>
</feature>
<protein>
    <submittedName>
        <fullName evidence="3">ABC transporter substrate-binding protein</fullName>
    </submittedName>
</protein>
<dbReference type="Gene3D" id="3.40.50.1980">
    <property type="entry name" value="Nitrogenase molybdenum iron protein domain"/>
    <property type="match status" value="2"/>
</dbReference>
<dbReference type="Pfam" id="PF01497">
    <property type="entry name" value="Peripla_BP_2"/>
    <property type="match status" value="1"/>
</dbReference>
<evidence type="ECO:0000313" key="4">
    <source>
        <dbReference type="Proteomes" id="UP000308430"/>
    </source>
</evidence>
<dbReference type="PROSITE" id="PS50983">
    <property type="entry name" value="FE_B12_PBP"/>
    <property type="match status" value="1"/>
</dbReference>
<reference evidence="3 4" key="1">
    <citation type="submission" date="2019-04" db="EMBL/GenBank/DDBJ databases">
        <title>Azoarcus nasutitermitis sp. nov. isolated from termite nest.</title>
        <authorList>
            <person name="Lin S.-Y."/>
            <person name="Hameed A."/>
            <person name="Hsu Y.-H."/>
            <person name="Young C.-C."/>
        </authorList>
    </citation>
    <scope>NUCLEOTIDE SEQUENCE [LARGE SCALE GENOMIC DNA]</scope>
    <source>
        <strain evidence="3 4">CC-YHH838</strain>
    </source>
</reference>
<accession>A0A4V3WC20</accession>
<name>A0A4V3WC20_9RHOO</name>
<dbReference type="AlphaFoldDB" id="A0A4V3WC20"/>
<dbReference type="EMBL" id="SSOC01000003">
    <property type="protein sequence ID" value="THF65425.1"/>
    <property type="molecule type" value="Genomic_DNA"/>
</dbReference>
<evidence type="ECO:0000313" key="3">
    <source>
        <dbReference type="EMBL" id="THF65425.1"/>
    </source>
</evidence>